<accession>A0A6G8J2S1</accession>
<protein>
    <submittedName>
        <fullName evidence="1">Acetyl-CoA carboxylase beta subunit</fullName>
    </submittedName>
</protein>
<evidence type="ECO:0000313" key="1">
    <source>
        <dbReference type="EMBL" id="QIM61436.1"/>
    </source>
</evidence>
<proteinExistence type="predicted"/>
<dbReference type="RefSeq" id="YP_009758027.1">
    <property type="nucleotide sequence ID" value="NC_047206.1"/>
</dbReference>
<dbReference type="AlphaFoldDB" id="A0A6G8J2S1"/>
<dbReference type="GeneID" id="54619447"/>
<sequence length="207" mass="24020">MKKCWFNSMLPNKKLEHRCGLSKSMDSLDALGHTGGSEELFLNDAEKKIPSWDNSSFSNINYLNFLFDSRKIWSLISDDIFLVRNSNGDSYSLYFDIENQIFDIDNASSFLSELDIFFSNFLNSESNSSNYYSYYSMYDTQSNWNNHMNSCIDTYLRFEISLNSDIYSGIDSYIKSFICTESESFIENESSIESESFIESEILIILI</sequence>
<geneLocation type="chloroplast" evidence="1"/>
<dbReference type="EMBL" id="MN597437">
    <property type="protein sequence ID" value="QIM61436.1"/>
    <property type="molecule type" value="Genomic_DNA"/>
</dbReference>
<keyword evidence="1" id="KW-0150">Chloroplast</keyword>
<reference evidence="1" key="1">
    <citation type="journal article" date="2020" name="PLoS ONE">
        <title>Characterization of sequence variability hotspots in Cranichideae plastomes (Orchidaceae, Orchidoideae).</title>
        <authorList>
            <person name="Smidt E.C."/>
            <person name="Paez M.Z."/>
            <person name="Vieira L."/>
            <person name="Viruel J."/>
            <person name="de Baura V.A."/>
            <person name="Balsanelli E."/>
            <person name="de Souza E."/>
            <person name="Chase M.W."/>
        </authorList>
    </citation>
    <scope>NUCLEOTIDE SEQUENCE</scope>
</reference>
<name>A0A6G8J2S1_9ASPA</name>
<keyword evidence="1" id="KW-0934">Plastid</keyword>
<gene>
    <name evidence="1" type="primary">accD</name>
    <name evidence="1" type="ORF">Asplong_Cp030</name>
</gene>
<organism evidence="1">
    <name type="scientific">Aspidogyne longicornu</name>
    <dbReference type="NCBI Taxonomy" id="2717847"/>
    <lineage>
        <taxon>Eukaryota</taxon>
        <taxon>Viridiplantae</taxon>
        <taxon>Streptophyta</taxon>
        <taxon>Embryophyta</taxon>
        <taxon>Tracheophyta</taxon>
        <taxon>Spermatophyta</taxon>
        <taxon>Magnoliopsida</taxon>
        <taxon>Liliopsida</taxon>
        <taxon>Asparagales</taxon>
        <taxon>Orchidaceae</taxon>
        <taxon>Orchidoideae</taxon>
        <taxon>Cranichideae</taxon>
        <taxon>Goodyerinae</taxon>
        <taxon>Aspidogyne</taxon>
    </lineage>
</organism>